<evidence type="ECO:0000256" key="1">
    <source>
        <dbReference type="ARBA" id="ARBA00004370"/>
    </source>
</evidence>
<evidence type="ECO:0000259" key="4">
    <source>
        <dbReference type="Pfam" id="PF05433"/>
    </source>
</evidence>
<dbReference type="AlphaFoldDB" id="A0A2T3NZ42"/>
<dbReference type="Proteomes" id="UP000241771">
    <property type="component" value="Unassembled WGS sequence"/>
</dbReference>
<evidence type="ECO:0000256" key="3">
    <source>
        <dbReference type="SAM" id="SignalP"/>
    </source>
</evidence>
<keyword evidence="3" id="KW-0732">Signal</keyword>
<proteinExistence type="predicted"/>
<dbReference type="PANTHER" id="PTHR35603">
    <property type="match status" value="1"/>
</dbReference>
<accession>A0A2T3NZ42</accession>
<dbReference type="Pfam" id="PF05433">
    <property type="entry name" value="Rick_17kDa_Anti"/>
    <property type="match status" value="1"/>
</dbReference>
<feature type="chain" id="PRO_5015672244" evidence="3">
    <location>
        <begin position="18"/>
        <end position="153"/>
    </location>
</feature>
<comment type="caution">
    <text evidence="5">The sequence shown here is derived from an EMBL/GenBank/DDBJ whole genome shotgun (WGS) entry which is preliminary data.</text>
</comment>
<keyword evidence="2" id="KW-0472">Membrane</keyword>
<comment type="subcellular location">
    <subcellularLocation>
        <location evidence="1">Membrane</location>
    </subcellularLocation>
</comment>
<name>A0A2T3NZ42_9GAMM</name>
<dbReference type="EMBL" id="PYMA01000002">
    <property type="protein sequence ID" value="PSW21541.1"/>
    <property type="molecule type" value="Genomic_DNA"/>
</dbReference>
<dbReference type="OrthoDB" id="6291231at2"/>
<protein>
    <submittedName>
        <fullName evidence="5">Glycine zipper 2TM domain-containing protein</fullName>
    </submittedName>
</protein>
<organism evidence="5 6">
    <name type="scientific">Photobacterium sanctipauli</name>
    <dbReference type="NCBI Taxonomy" id="1342794"/>
    <lineage>
        <taxon>Bacteria</taxon>
        <taxon>Pseudomonadati</taxon>
        <taxon>Pseudomonadota</taxon>
        <taxon>Gammaproteobacteria</taxon>
        <taxon>Vibrionales</taxon>
        <taxon>Vibrionaceae</taxon>
        <taxon>Photobacterium</taxon>
    </lineage>
</organism>
<evidence type="ECO:0000313" key="6">
    <source>
        <dbReference type="Proteomes" id="UP000241771"/>
    </source>
</evidence>
<feature type="domain" description="Glycine zipper 2TM" evidence="4">
    <location>
        <begin position="57"/>
        <end position="94"/>
    </location>
</feature>
<gene>
    <name evidence="5" type="ORF">C9I98_03900</name>
</gene>
<reference evidence="5 6" key="1">
    <citation type="submission" date="2018-01" db="EMBL/GenBank/DDBJ databases">
        <title>Whole genome sequencing of Histamine producing bacteria.</title>
        <authorList>
            <person name="Butler K."/>
        </authorList>
    </citation>
    <scope>NUCLEOTIDE SEQUENCE [LARGE SCALE GENOMIC DNA]</scope>
    <source>
        <strain evidence="5 6">DSM 100436</strain>
    </source>
</reference>
<dbReference type="PANTHER" id="PTHR35603:SF2">
    <property type="entry name" value="OUTER MEMBRANE LIPOPROTEIN"/>
    <property type="match status" value="1"/>
</dbReference>
<feature type="signal peptide" evidence="3">
    <location>
        <begin position="1"/>
        <end position="17"/>
    </location>
</feature>
<keyword evidence="6" id="KW-1185">Reference proteome</keyword>
<evidence type="ECO:0000313" key="5">
    <source>
        <dbReference type="EMBL" id="PSW21541.1"/>
    </source>
</evidence>
<evidence type="ECO:0000256" key="2">
    <source>
        <dbReference type="ARBA" id="ARBA00023136"/>
    </source>
</evidence>
<dbReference type="InterPro" id="IPR051407">
    <property type="entry name" value="Bact_OM_lipoprot/Surf_antigen"/>
</dbReference>
<dbReference type="InterPro" id="IPR008816">
    <property type="entry name" value="Gly_zipper_2TM_dom"/>
</dbReference>
<sequence>MRKWLMLLLILPLVVSAAPYNRNQARTVNSVVFGEVDSVRYITHQEVINSQRNGWETLLGGVIGGLIGNQFGGGTGREVATAVGAVAGAGIAHQRQPTKKIVNYRLVEVLIKADDGRLIDVIQDVDQSMIFKRGDAVRILYFDNGVRVDKTYP</sequence>
<dbReference type="RefSeq" id="WP_036818542.1">
    <property type="nucleotide sequence ID" value="NZ_JGVO01000151.1"/>
</dbReference>
<dbReference type="GO" id="GO:0019867">
    <property type="term" value="C:outer membrane"/>
    <property type="evidence" value="ECO:0007669"/>
    <property type="project" value="InterPro"/>
</dbReference>